<feature type="domain" description="Mce/MlaD" evidence="1">
    <location>
        <begin position="36"/>
        <end position="113"/>
    </location>
</feature>
<dbReference type="RefSeq" id="WP_187220988.1">
    <property type="nucleotide sequence ID" value="NZ_JABVED010000007.1"/>
</dbReference>
<dbReference type="InterPro" id="IPR024516">
    <property type="entry name" value="Mce_C"/>
</dbReference>
<evidence type="ECO:0000259" key="2">
    <source>
        <dbReference type="Pfam" id="PF11887"/>
    </source>
</evidence>
<dbReference type="NCBIfam" id="TIGR00996">
    <property type="entry name" value="Mtu_fam_mce"/>
    <property type="match status" value="1"/>
</dbReference>
<gene>
    <name evidence="3" type="ORF">GPZ80_13690</name>
</gene>
<dbReference type="InterPro" id="IPR052336">
    <property type="entry name" value="MlaD_Phospholipid_Transporter"/>
</dbReference>
<comment type="caution">
    <text evidence="3">The sequence shown here is derived from an EMBL/GenBank/DDBJ whole genome shotgun (WGS) entry which is preliminary data.</text>
</comment>
<feature type="domain" description="Mammalian cell entry C-terminal" evidence="2">
    <location>
        <begin position="120"/>
        <end position="290"/>
    </location>
</feature>
<dbReference type="InterPro" id="IPR005693">
    <property type="entry name" value="Mce"/>
</dbReference>
<sequence>MKRFVVLGAVVAVVSGCGSGGLYDLPLPGGADLGDRPYRVTAHFGDVLDLVPQASVKVNDVAVGRVDRISLAGDNTTAVVELLVHGDIRLPANAAADLRQSSLLGEKYISLRAPADGLGTLDDGAVIPIDRTNRNPEIEEVLGALSLLLNGGGVGQLQNIVREVNAAMSGNEAEIRSFLSNVDAVVRDLDGQKGDITRAIDSLNRLSGTLSAQTSQLATALDHLTPGLKVVTEQRDQLVTMLGALDRLSTTAVDTVNRGRADLVEDLRLLAPTLQKLADSGANLPNALQLLLTYPFTDYTVNAIKGDFTNVDVVFDLDLSVLLDNINSSSSPFLTLPGVGGVPPPTPAGLPGLPALPSLPVPPASAGGLGPLLGGLIGGGG</sequence>
<evidence type="ECO:0000313" key="3">
    <source>
        <dbReference type="EMBL" id="MBC6448220.1"/>
    </source>
</evidence>
<keyword evidence="4" id="KW-1185">Reference proteome</keyword>
<protein>
    <submittedName>
        <fullName evidence="3">MCE family protein</fullName>
    </submittedName>
</protein>
<dbReference type="InterPro" id="IPR003399">
    <property type="entry name" value="Mce/MlaD"/>
</dbReference>
<dbReference type="EMBL" id="JABVED010000007">
    <property type="protein sequence ID" value="MBC6448220.1"/>
    <property type="molecule type" value="Genomic_DNA"/>
</dbReference>
<evidence type="ECO:0000259" key="1">
    <source>
        <dbReference type="Pfam" id="PF02470"/>
    </source>
</evidence>
<evidence type="ECO:0000313" key="4">
    <source>
        <dbReference type="Proteomes" id="UP000734823"/>
    </source>
</evidence>
<dbReference type="PANTHER" id="PTHR33371:SF15">
    <property type="entry name" value="LIPOPROTEIN LPRN"/>
    <property type="match status" value="1"/>
</dbReference>
<dbReference type="PANTHER" id="PTHR33371">
    <property type="entry name" value="INTERMEMBRANE PHOSPHOLIPID TRANSPORT SYSTEM BINDING PROTEIN MLAD-RELATED"/>
    <property type="match status" value="1"/>
</dbReference>
<dbReference type="Pfam" id="PF02470">
    <property type="entry name" value="MlaD"/>
    <property type="match status" value="1"/>
</dbReference>
<dbReference type="Pfam" id="PF11887">
    <property type="entry name" value="Mce4_CUP1"/>
    <property type="match status" value="1"/>
</dbReference>
<dbReference type="PROSITE" id="PS51257">
    <property type="entry name" value="PROKAR_LIPOPROTEIN"/>
    <property type="match status" value="1"/>
</dbReference>
<reference evidence="3 4" key="1">
    <citation type="submission" date="2020-06" db="EMBL/GenBank/DDBJ databases">
        <title>Actinokineospora xiongansis sp. nov., isolated from soil of Baiyangdian.</title>
        <authorList>
            <person name="Zhang X."/>
        </authorList>
    </citation>
    <scope>NUCLEOTIDE SEQUENCE [LARGE SCALE GENOMIC DNA]</scope>
    <source>
        <strain evidence="3 4">HBU206404</strain>
    </source>
</reference>
<accession>A0ABR7L6A3</accession>
<organism evidence="3 4">
    <name type="scientific">Actinokineospora xionganensis</name>
    <dbReference type="NCBI Taxonomy" id="2684470"/>
    <lineage>
        <taxon>Bacteria</taxon>
        <taxon>Bacillati</taxon>
        <taxon>Actinomycetota</taxon>
        <taxon>Actinomycetes</taxon>
        <taxon>Pseudonocardiales</taxon>
        <taxon>Pseudonocardiaceae</taxon>
        <taxon>Actinokineospora</taxon>
    </lineage>
</organism>
<name>A0ABR7L6A3_9PSEU</name>
<proteinExistence type="predicted"/>
<dbReference type="Proteomes" id="UP000734823">
    <property type="component" value="Unassembled WGS sequence"/>
</dbReference>